<proteinExistence type="predicted"/>
<comment type="caution">
    <text evidence="2">The sequence shown here is derived from an EMBL/GenBank/DDBJ whole genome shotgun (WGS) entry which is preliminary data.</text>
</comment>
<sequence length="52" mass="5645">MTETQAISPAMPGNRILKFTAFLFGGVAYLTFLITILYAIGFVSGSPCRSDR</sequence>
<evidence type="ECO:0000256" key="1">
    <source>
        <dbReference type="SAM" id="Phobius"/>
    </source>
</evidence>
<evidence type="ECO:0000313" key="2">
    <source>
        <dbReference type="EMBL" id="MEH2557205.1"/>
    </source>
</evidence>
<accession>A0ABU8BF92</accession>
<protein>
    <submittedName>
        <fullName evidence="2">Uncharacterized protein</fullName>
    </submittedName>
</protein>
<keyword evidence="3" id="KW-1185">Reference proteome</keyword>
<dbReference type="EMBL" id="JAZHRV010000001">
    <property type="protein sequence ID" value="MEH2557205.1"/>
    <property type="molecule type" value="Genomic_DNA"/>
</dbReference>
<dbReference type="Proteomes" id="UP001364224">
    <property type="component" value="Unassembled WGS sequence"/>
</dbReference>
<reference evidence="2 3" key="1">
    <citation type="submission" date="2024-02" db="EMBL/GenBank/DDBJ databases">
        <title>Adaptive strategies in a cosmopolitan and abundant soil bacterium.</title>
        <authorList>
            <person name="Carini P."/>
        </authorList>
    </citation>
    <scope>NUCLEOTIDE SEQUENCE [LARGE SCALE GENOMIC DNA]</scope>
    <source>
        <strain evidence="2 3">AZCC 1608</strain>
    </source>
</reference>
<keyword evidence="1" id="KW-0812">Transmembrane</keyword>
<organism evidence="2 3">
    <name type="scientific">Bradyrhizobium algeriense</name>
    <dbReference type="NCBI Taxonomy" id="634784"/>
    <lineage>
        <taxon>Bacteria</taxon>
        <taxon>Pseudomonadati</taxon>
        <taxon>Pseudomonadota</taxon>
        <taxon>Alphaproteobacteria</taxon>
        <taxon>Hyphomicrobiales</taxon>
        <taxon>Nitrobacteraceae</taxon>
        <taxon>Bradyrhizobium</taxon>
    </lineage>
</organism>
<feature type="transmembrane region" description="Helical" evidence="1">
    <location>
        <begin position="21"/>
        <end position="43"/>
    </location>
</feature>
<gene>
    <name evidence="2" type="ORF">V1286_004734</name>
</gene>
<evidence type="ECO:0000313" key="3">
    <source>
        <dbReference type="Proteomes" id="UP001364224"/>
    </source>
</evidence>
<name>A0ABU8BF92_9BRAD</name>
<keyword evidence="1" id="KW-0472">Membrane</keyword>
<keyword evidence="1" id="KW-1133">Transmembrane helix</keyword>